<dbReference type="GO" id="GO:0006633">
    <property type="term" value="P:fatty acid biosynthetic process"/>
    <property type="evidence" value="ECO:0007669"/>
    <property type="project" value="TreeGrafter"/>
</dbReference>
<organism evidence="1 2">
    <name type="scientific">Funneliformis geosporum</name>
    <dbReference type="NCBI Taxonomy" id="1117311"/>
    <lineage>
        <taxon>Eukaryota</taxon>
        <taxon>Fungi</taxon>
        <taxon>Fungi incertae sedis</taxon>
        <taxon>Mucoromycota</taxon>
        <taxon>Glomeromycotina</taxon>
        <taxon>Glomeromycetes</taxon>
        <taxon>Glomerales</taxon>
        <taxon>Glomeraceae</taxon>
        <taxon>Funneliformis</taxon>
    </lineage>
</organism>
<proteinExistence type="predicted"/>
<sequence>MATPEDLKINAEYIRMADQYIEVPVFRRTYLFGLAGDMHPRILIISADDRSLGNKISLLNLQMFLRVQGHVIVSESVYEEACIKDVDDGLNKKNILNDQSFRGWRRKRIRKWKIQIIKQAFAQVQGEVPGSPIFIMPLARDARNLEVQVLADRYGNAIHYLEEIVRFKDVIKRSFKRLSLLLQNKRHLYQRKGLLSD</sequence>
<dbReference type="EMBL" id="CAMKVN010012336">
    <property type="protein sequence ID" value="CAI2195360.1"/>
    <property type="molecule type" value="Genomic_DNA"/>
</dbReference>
<accession>A0A9W4T7X9</accession>
<name>A0A9W4T7X9_9GLOM</name>
<dbReference type="GO" id="GO:0005739">
    <property type="term" value="C:mitochondrion"/>
    <property type="evidence" value="ECO:0007669"/>
    <property type="project" value="TreeGrafter"/>
</dbReference>
<dbReference type="Proteomes" id="UP001153678">
    <property type="component" value="Unassembled WGS sequence"/>
</dbReference>
<evidence type="ECO:0000313" key="2">
    <source>
        <dbReference type="Proteomes" id="UP001153678"/>
    </source>
</evidence>
<evidence type="ECO:0000313" key="1">
    <source>
        <dbReference type="EMBL" id="CAI2195360.1"/>
    </source>
</evidence>
<dbReference type="AlphaFoldDB" id="A0A9W4T7X9"/>
<keyword evidence="2" id="KW-1185">Reference proteome</keyword>
<comment type="caution">
    <text evidence="1">The sequence shown here is derived from an EMBL/GenBank/DDBJ whole genome shotgun (WGS) entry which is preliminary data.</text>
</comment>
<dbReference type="InterPro" id="IPR049076">
    <property type="entry name" value="ACCA"/>
</dbReference>
<dbReference type="Gene3D" id="3.30.470.20">
    <property type="entry name" value="ATP-grasp fold, B domain"/>
    <property type="match status" value="1"/>
</dbReference>
<reference evidence="1" key="1">
    <citation type="submission" date="2022-08" db="EMBL/GenBank/DDBJ databases">
        <authorList>
            <person name="Kallberg Y."/>
            <person name="Tangrot J."/>
            <person name="Rosling A."/>
        </authorList>
    </citation>
    <scope>NUCLEOTIDE SEQUENCE</scope>
    <source>
        <strain evidence="1">Wild A</strain>
    </source>
</reference>
<dbReference type="GO" id="GO:0003989">
    <property type="term" value="F:acetyl-CoA carboxylase activity"/>
    <property type="evidence" value="ECO:0007669"/>
    <property type="project" value="InterPro"/>
</dbReference>
<protein>
    <submittedName>
        <fullName evidence="1">16396_t:CDS:1</fullName>
    </submittedName>
</protein>
<gene>
    <name evidence="1" type="ORF">FWILDA_LOCUS17037</name>
</gene>
<dbReference type="OrthoDB" id="14612at2759"/>
<dbReference type="PANTHER" id="PTHR45728">
    <property type="entry name" value="ACETYL-COA CARBOXYLASE, ISOFORM A"/>
    <property type="match status" value="1"/>
</dbReference>
<dbReference type="SUPFAM" id="SSF56059">
    <property type="entry name" value="Glutathione synthetase ATP-binding domain-like"/>
    <property type="match status" value="1"/>
</dbReference>
<dbReference type="PANTHER" id="PTHR45728:SF3">
    <property type="entry name" value="ACETYL-COA CARBOXYLASE"/>
    <property type="match status" value="1"/>
</dbReference>